<evidence type="ECO:0000256" key="5">
    <source>
        <dbReference type="ARBA" id="ARBA00022741"/>
    </source>
</evidence>
<evidence type="ECO:0000256" key="8">
    <source>
        <dbReference type="HAMAP-Rule" id="MF_01161"/>
    </source>
</evidence>
<keyword evidence="4 8" id="KW-0819">tRNA processing</keyword>
<dbReference type="RefSeq" id="WP_341626738.1">
    <property type="nucleotide sequence ID" value="NZ_JBAKBA010000003.1"/>
</dbReference>
<evidence type="ECO:0000256" key="6">
    <source>
        <dbReference type="ARBA" id="ARBA00022840"/>
    </source>
</evidence>
<keyword evidence="5 8" id="KW-0547">Nucleotide-binding</keyword>
<dbReference type="HAMAP" id="MF_01161">
    <property type="entry name" value="tRNA_Ile_lys_synt"/>
    <property type="match status" value="1"/>
</dbReference>
<accession>A0ABU9H893</accession>
<dbReference type="Pfam" id="PF01171">
    <property type="entry name" value="ATP_bind_3"/>
    <property type="match status" value="1"/>
</dbReference>
<evidence type="ECO:0000256" key="2">
    <source>
        <dbReference type="ARBA" id="ARBA00022490"/>
    </source>
</evidence>
<sequence length="473" mass="53923">MHNKMEAKFNLHLKALLDLLPENASVSEHFPVSSSETLLSEKPVNETPRLVVALSGGVDSVVLLHLLVNFKKCHPAYSVIAHNVNHGLSDNADHWGIFCAELCQKLKVPFISSTVKIEKKSRSSLEALARDARYQCFKDNMLENDIILTGHHQDDQLETLLLALKRGSGSTGLQGIRSTQPFFNGHLVRPLLIFSRQALTDYAEFYQLQWIEDESNQDIDFDRNFIRHQISPLLIQRWPAMAQSASRTAQLCQDQQTLLNEVAQQDLGQCMVKRLSCQTLDIASLAAFSSVRRNNVIRFWLKSNGLQYPSSKQLTILWQEVALADADKQPKLQLESNTICRYQEALYIVPIQSIKTLEEPLTWSGESFLWLDKDRLGVDFSQVDPAVAKQHQIQCCFRQHLDAKLMCLPEGRNKTRSIKKLLHEYQVPPWLRDQVVFILVDNRLIEAIGLWRCQPNASNVSNIPIMDLSLYSR</sequence>
<keyword evidence="2 8" id="KW-0963">Cytoplasm</keyword>
<protein>
    <recommendedName>
        <fullName evidence="8">tRNA(Ile)-lysidine synthase</fullName>
        <ecNumber evidence="8">6.3.4.19</ecNumber>
    </recommendedName>
    <alternativeName>
        <fullName evidence="8">tRNA(Ile)-2-lysyl-cytidine synthase</fullName>
    </alternativeName>
    <alternativeName>
        <fullName evidence="8">tRNA(Ile)-lysidine synthetase</fullName>
    </alternativeName>
</protein>
<keyword evidence="3 8" id="KW-0436">Ligase</keyword>
<dbReference type="InterPro" id="IPR012795">
    <property type="entry name" value="tRNA_Ile_lys_synt_N"/>
</dbReference>
<dbReference type="Gene3D" id="3.40.50.620">
    <property type="entry name" value="HUPs"/>
    <property type="match status" value="1"/>
</dbReference>
<dbReference type="SUPFAM" id="SSF82829">
    <property type="entry name" value="MesJ substrate recognition domain-like"/>
    <property type="match status" value="1"/>
</dbReference>
<dbReference type="InterPro" id="IPR011063">
    <property type="entry name" value="TilS/TtcA_N"/>
</dbReference>
<dbReference type="SUPFAM" id="SSF56037">
    <property type="entry name" value="PheT/TilS domain"/>
    <property type="match status" value="1"/>
</dbReference>
<dbReference type="Pfam" id="PF11734">
    <property type="entry name" value="TilS_C"/>
    <property type="match status" value="1"/>
</dbReference>
<dbReference type="Gene3D" id="1.20.59.20">
    <property type="match status" value="1"/>
</dbReference>
<keyword evidence="6 8" id="KW-0067">ATP-binding</keyword>
<gene>
    <name evidence="8 10" type="primary">tilS</name>
    <name evidence="10" type="ORF">V6255_02590</name>
</gene>
<evidence type="ECO:0000256" key="7">
    <source>
        <dbReference type="ARBA" id="ARBA00048539"/>
    </source>
</evidence>
<dbReference type="PANTHER" id="PTHR43033:SF1">
    <property type="entry name" value="TRNA(ILE)-LYSIDINE SYNTHASE-RELATED"/>
    <property type="match status" value="1"/>
</dbReference>
<evidence type="ECO:0000256" key="4">
    <source>
        <dbReference type="ARBA" id="ARBA00022694"/>
    </source>
</evidence>
<comment type="catalytic activity">
    <reaction evidence="7 8">
        <text>cytidine(34) in tRNA(Ile2) + L-lysine + ATP = lysidine(34) in tRNA(Ile2) + AMP + diphosphate + H(+)</text>
        <dbReference type="Rhea" id="RHEA:43744"/>
        <dbReference type="Rhea" id="RHEA-COMP:10625"/>
        <dbReference type="Rhea" id="RHEA-COMP:10670"/>
        <dbReference type="ChEBI" id="CHEBI:15378"/>
        <dbReference type="ChEBI" id="CHEBI:30616"/>
        <dbReference type="ChEBI" id="CHEBI:32551"/>
        <dbReference type="ChEBI" id="CHEBI:33019"/>
        <dbReference type="ChEBI" id="CHEBI:82748"/>
        <dbReference type="ChEBI" id="CHEBI:83665"/>
        <dbReference type="ChEBI" id="CHEBI:456215"/>
        <dbReference type="EC" id="6.3.4.19"/>
    </reaction>
</comment>
<dbReference type="Proteomes" id="UP001366060">
    <property type="component" value="Unassembled WGS sequence"/>
</dbReference>
<comment type="domain">
    <text evidence="8">The N-terminal region contains the highly conserved SGGXDS motif, predicted to be a P-loop motif involved in ATP binding.</text>
</comment>
<dbReference type="Pfam" id="PF09179">
    <property type="entry name" value="TilS"/>
    <property type="match status" value="1"/>
</dbReference>
<organism evidence="10 11">
    <name type="scientific">Psychromonas arctica</name>
    <dbReference type="NCBI Taxonomy" id="168275"/>
    <lineage>
        <taxon>Bacteria</taxon>
        <taxon>Pseudomonadati</taxon>
        <taxon>Pseudomonadota</taxon>
        <taxon>Gammaproteobacteria</taxon>
        <taxon>Alteromonadales</taxon>
        <taxon>Psychromonadaceae</taxon>
        <taxon>Psychromonas</taxon>
    </lineage>
</organism>
<feature type="domain" description="Lysidine-tRNA(Ile) synthetase C-terminal" evidence="9">
    <location>
        <begin position="393"/>
        <end position="465"/>
    </location>
</feature>
<comment type="similarity">
    <text evidence="8">Belongs to the tRNA(Ile)-lysidine synthase family.</text>
</comment>
<dbReference type="InterPro" id="IPR012796">
    <property type="entry name" value="Lysidine-tRNA-synth_C"/>
</dbReference>
<dbReference type="GO" id="GO:0032267">
    <property type="term" value="F:tRNA(Ile)-lysidine synthase activity"/>
    <property type="evidence" value="ECO:0007669"/>
    <property type="project" value="UniProtKB-EC"/>
</dbReference>
<dbReference type="PANTHER" id="PTHR43033">
    <property type="entry name" value="TRNA(ILE)-LYSIDINE SYNTHASE-RELATED"/>
    <property type="match status" value="1"/>
</dbReference>
<feature type="binding site" evidence="8">
    <location>
        <begin position="55"/>
        <end position="60"/>
    </location>
    <ligand>
        <name>ATP</name>
        <dbReference type="ChEBI" id="CHEBI:30616"/>
    </ligand>
</feature>
<evidence type="ECO:0000259" key="9">
    <source>
        <dbReference type="SMART" id="SM00977"/>
    </source>
</evidence>
<keyword evidence="11" id="KW-1185">Reference proteome</keyword>
<evidence type="ECO:0000256" key="1">
    <source>
        <dbReference type="ARBA" id="ARBA00004496"/>
    </source>
</evidence>
<comment type="subcellular location">
    <subcellularLocation>
        <location evidence="1 8">Cytoplasm</location>
    </subcellularLocation>
</comment>
<dbReference type="InterPro" id="IPR012094">
    <property type="entry name" value="tRNA_Ile_lys_synt"/>
</dbReference>
<dbReference type="EC" id="6.3.4.19" evidence="8"/>
<dbReference type="CDD" id="cd01992">
    <property type="entry name" value="TilS_N"/>
    <property type="match status" value="1"/>
</dbReference>
<dbReference type="InterPro" id="IPR014729">
    <property type="entry name" value="Rossmann-like_a/b/a_fold"/>
</dbReference>
<comment type="function">
    <text evidence="8">Ligates lysine onto the cytidine present at position 34 of the AUA codon-specific tRNA(Ile) that contains the anticodon CAU, in an ATP-dependent manner. Cytidine is converted to lysidine, thus changing the amino acid specificity of the tRNA from methionine to isoleucine.</text>
</comment>
<reference evidence="10 11" key="1">
    <citation type="submission" date="2024-02" db="EMBL/GenBank/DDBJ databases">
        <title>Bacteria isolated from the canopy kelp, Nereocystis luetkeana.</title>
        <authorList>
            <person name="Pfister C.A."/>
            <person name="Younker I.T."/>
            <person name="Light S.H."/>
        </authorList>
    </citation>
    <scope>NUCLEOTIDE SEQUENCE [LARGE SCALE GENOMIC DNA]</scope>
    <source>
        <strain evidence="10 11">TI.2.07</strain>
    </source>
</reference>
<comment type="caution">
    <text evidence="10">The sequence shown here is derived from an EMBL/GenBank/DDBJ whole genome shotgun (WGS) entry which is preliminary data.</text>
</comment>
<dbReference type="EMBL" id="JBAKBA010000003">
    <property type="protein sequence ID" value="MEL0658016.1"/>
    <property type="molecule type" value="Genomic_DNA"/>
</dbReference>
<dbReference type="SUPFAM" id="SSF52402">
    <property type="entry name" value="Adenine nucleotide alpha hydrolases-like"/>
    <property type="match status" value="1"/>
</dbReference>
<name>A0ABU9H893_9GAMM</name>
<evidence type="ECO:0000313" key="11">
    <source>
        <dbReference type="Proteomes" id="UP001366060"/>
    </source>
</evidence>
<dbReference type="SMART" id="SM00977">
    <property type="entry name" value="TilS_C"/>
    <property type="match status" value="1"/>
</dbReference>
<evidence type="ECO:0000256" key="3">
    <source>
        <dbReference type="ARBA" id="ARBA00022598"/>
    </source>
</evidence>
<proteinExistence type="inferred from homology"/>
<dbReference type="InterPro" id="IPR015262">
    <property type="entry name" value="tRNA_Ile_lys_synt_subst-bd"/>
</dbReference>
<dbReference type="NCBIfam" id="TIGR02432">
    <property type="entry name" value="lysidine_TilS_N"/>
    <property type="match status" value="1"/>
</dbReference>
<dbReference type="NCBIfam" id="TIGR02433">
    <property type="entry name" value="lysidine_TilS_C"/>
    <property type="match status" value="1"/>
</dbReference>
<evidence type="ECO:0000313" key="10">
    <source>
        <dbReference type="EMBL" id="MEL0658016.1"/>
    </source>
</evidence>